<evidence type="ECO:0000313" key="2">
    <source>
        <dbReference type="EMBL" id="KAF2450233.1"/>
    </source>
</evidence>
<dbReference type="EMBL" id="MU001493">
    <property type="protein sequence ID" value="KAF2450233.1"/>
    <property type="molecule type" value="Genomic_DNA"/>
</dbReference>
<keyword evidence="3" id="KW-1185">Reference proteome</keyword>
<organism evidence="2 3">
    <name type="scientific">Karstenula rhodostoma CBS 690.94</name>
    <dbReference type="NCBI Taxonomy" id="1392251"/>
    <lineage>
        <taxon>Eukaryota</taxon>
        <taxon>Fungi</taxon>
        <taxon>Dikarya</taxon>
        <taxon>Ascomycota</taxon>
        <taxon>Pezizomycotina</taxon>
        <taxon>Dothideomycetes</taxon>
        <taxon>Pleosporomycetidae</taxon>
        <taxon>Pleosporales</taxon>
        <taxon>Massarineae</taxon>
        <taxon>Didymosphaeriaceae</taxon>
        <taxon>Karstenula</taxon>
    </lineage>
</organism>
<keyword evidence="1" id="KW-1133">Transmembrane helix</keyword>
<dbReference type="AlphaFoldDB" id="A0A9P4UI39"/>
<protein>
    <submittedName>
        <fullName evidence="2">Uncharacterized protein</fullName>
    </submittedName>
</protein>
<keyword evidence="1" id="KW-0812">Transmembrane</keyword>
<proteinExistence type="predicted"/>
<keyword evidence="1" id="KW-0472">Membrane</keyword>
<reference evidence="2" key="1">
    <citation type="journal article" date="2020" name="Stud. Mycol.">
        <title>101 Dothideomycetes genomes: a test case for predicting lifestyles and emergence of pathogens.</title>
        <authorList>
            <person name="Haridas S."/>
            <person name="Albert R."/>
            <person name="Binder M."/>
            <person name="Bloem J."/>
            <person name="Labutti K."/>
            <person name="Salamov A."/>
            <person name="Andreopoulos B."/>
            <person name="Baker S."/>
            <person name="Barry K."/>
            <person name="Bills G."/>
            <person name="Bluhm B."/>
            <person name="Cannon C."/>
            <person name="Castanera R."/>
            <person name="Culley D."/>
            <person name="Daum C."/>
            <person name="Ezra D."/>
            <person name="Gonzalez J."/>
            <person name="Henrissat B."/>
            <person name="Kuo A."/>
            <person name="Liang C."/>
            <person name="Lipzen A."/>
            <person name="Lutzoni F."/>
            <person name="Magnuson J."/>
            <person name="Mondo S."/>
            <person name="Nolan M."/>
            <person name="Ohm R."/>
            <person name="Pangilinan J."/>
            <person name="Park H.-J."/>
            <person name="Ramirez L."/>
            <person name="Alfaro M."/>
            <person name="Sun H."/>
            <person name="Tritt A."/>
            <person name="Yoshinaga Y."/>
            <person name="Zwiers L.-H."/>
            <person name="Turgeon B."/>
            <person name="Goodwin S."/>
            <person name="Spatafora J."/>
            <person name="Crous P."/>
            <person name="Grigoriev I."/>
        </authorList>
    </citation>
    <scope>NUCLEOTIDE SEQUENCE</scope>
    <source>
        <strain evidence="2">CBS 690.94</strain>
    </source>
</reference>
<gene>
    <name evidence="2" type="ORF">P171DRAFT_136367</name>
</gene>
<dbReference type="Proteomes" id="UP000799764">
    <property type="component" value="Unassembled WGS sequence"/>
</dbReference>
<accession>A0A9P4UI39</accession>
<evidence type="ECO:0000256" key="1">
    <source>
        <dbReference type="SAM" id="Phobius"/>
    </source>
</evidence>
<name>A0A9P4UI39_9PLEO</name>
<feature type="transmembrane region" description="Helical" evidence="1">
    <location>
        <begin position="74"/>
        <end position="94"/>
    </location>
</feature>
<feature type="transmembrane region" description="Helical" evidence="1">
    <location>
        <begin position="35"/>
        <end position="54"/>
    </location>
</feature>
<sequence>MCLLSVTRQCCVYMCVHNVVGGPLLQDPRVPARTLFPNADTSIPFIFTVIFLGWEGAASVGANAACLLRLHSHFLFSLLLLLTAPQLQTSLFLLHSLIRNQPISIAIPST</sequence>
<comment type="caution">
    <text evidence="2">The sequence shown here is derived from an EMBL/GenBank/DDBJ whole genome shotgun (WGS) entry which is preliminary data.</text>
</comment>
<evidence type="ECO:0000313" key="3">
    <source>
        <dbReference type="Proteomes" id="UP000799764"/>
    </source>
</evidence>